<evidence type="ECO:0000313" key="1">
    <source>
        <dbReference type="EMBL" id="MBV4493339.1"/>
    </source>
</evidence>
<accession>A0ABS6QGL5</accession>
<proteinExistence type="predicted"/>
<gene>
    <name evidence="1" type="ORF">HU760_022420</name>
</gene>
<keyword evidence="2" id="KW-1185">Reference proteome</keyword>
<evidence type="ECO:0000313" key="2">
    <source>
        <dbReference type="Proteomes" id="UP000609530"/>
    </source>
</evidence>
<dbReference type="EMBL" id="JABWRZ020000003">
    <property type="protein sequence ID" value="MBV4493339.1"/>
    <property type="molecule type" value="Genomic_DNA"/>
</dbReference>
<protein>
    <submittedName>
        <fullName evidence="1">Uncharacterized protein</fullName>
    </submittedName>
</protein>
<comment type="caution">
    <text evidence="1">The sequence shown here is derived from an EMBL/GenBank/DDBJ whole genome shotgun (WGS) entry which is preliminary data.</text>
</comment>
<reference evidence="1 2" key="1">
    <citation type="journal article" date="2020" name="Microorganisms">
        <title>Reliable Identification of Environmental Pseudomonas Isolates Using the rpoD Gene.</title>
        <authorList>
            <consortium name="The Broad Institute Genome Sequencing Platform"/>
            <person name="Girard L."/>
            <person name="Lood C."/>
            <person name="Rokni-Zadeh H."/>
            <person name="van Noort V."/>
            <person name="Lavigne R."/>
            <person name="De Mot R."/>
        </authorList>
    </citation>
    <scope>NUCLEOTIDE SEQUENCE [LARGE SCALE GENOMIC DNA]</scope>
    <source>
        <strain evidence="1 2">RD9SR1</strain>
    </source>
</reference>
<dbReference type="RefSeq" id="WP_186678023.1">
    <property type="nucleotide sequence ID" value="NZ_JABWRZ020000003.1"/>
</dbReference>
<name>A0ABS6QGL5_9PSED</name>
<dbReference type="Proteomes" id="UP000609530">
    <property type="component" value="Unassembled WGS sequence"/>
</dbReference>
<organism evidence="1 2">
    <name type="scientific">Pseudomonas oryzicola</name>
    <dbReference type="NCBI Taxonomy" id="485876"/>
    <lineage>
        <taxon>Bacteria</taxon>
        <taxon>Pseudomonadati</taxon>
        <taxon>Pseudomonadota</taxon>
        <taxon>Gammaproteobacteria</taxon>
        <taxon>Pseudomonadales</taxon>
        <taxon>Pseudomonadaceae</taxon>
        <taxon>Pseudomonas</taxon>
    </lineage>
</organism>
<sequence length="65" mass="7103">MPDKNYNGQPSQPVLMPAVLGELVLVSESQLASMELSVVARVQAIKRAWLTAQVHSLLMDYALGH</sequence>